<dbReference type="PRINTS" id="PR00679">
    <property type="entry name" value="PROHIBITIN"/>
</dbReference>
<organism evidence="8 10">
    <name type="scientific">Plasmodiophora brassicae</name>
    <name type="common">Clubroot disease agent</name>
    <dbReference type="NCBI Taxonomy" id="37360"/>
    <lineage>
        <taxon>Eukaryota</taxon>
        <taxon>Sar</taxon>
        <taxon>Rhizaria</taxon>
        <taxon>Endomyxa</taxon>
        <taxon>Phytomyxea</taxon>
        <taxon>Plasmodiophorida</taxon>
        <taxon>Plasmodiophoridae</taxon>
        <taxon>Plasmodiophora</taxon>
    </lineage>
</organism>
<evidence type="ECO:0000256" key="5">
    <source>
        <dbReference type="ARBA" id="ARBA00023136"/>
    </source>
</evidence>
<dbReference type="STRING" id="37360.A0A0G4II89"/>
<dbReference type="SMART" id="SM00244">
    <property type="entry name" value="PHB"/>
    <property type="match status" value="1"/>
</dbReference>
<dbReference type="Gene3D" id="3.30.479.30">
    <property type="entry name" value="Band 7 domain"/>
    <property type="match status" value="1"/>
</dbReference>
<name>A0A0G4II89_PLABS</name>
<keyword evidence="5" id="KW-0472">Membrane</keyword>
<dbReference type="InterPro" id="IPR000163">
    <property type="entry name" value="Prohibitin"/>
</dbReference>
<keyword evidence="3 6" id="KW-0999">Mitochondrion inner membrane</keyword>
<keyword evidence="10" id="KW-1185">Reference proteome</keyword>
<dbReference type="GO" id="GO:0007005">
    <property type="term" value="P:mitochondrion organization"/>
    <property type="evidence" value="ECO:0007669"/>
    <property type="project" value="TreeGrafter"/>
</dbReference>
<evidence type="ECO:0000259" key="7">
    <source>
        <dbReference type="SMART" id="SM00244"/>
    </source>
</evidence>
<dbReference type="GO" id="GO:0005743">
    <property type="term" value="C:mitochondrial inner membrane"/>
    <property type="evidence" value="ECO:0007669"/>
    <property type="project" value="UniProtKB-SubCell"/>
</dbReference>
<dbReference type="PANTHER" id="PTHR23222">
    <property type="entry name" value="PROHIBITIN"/>
    <property type="match status" value="1"/>
</dbReference>
<reference evidence="9 11" key="2">
    <citation type="submission" date="2018-03" db="EMBL/GenBank/DDBJ databases">
        <authorList>
            <person name="Fogelqvist J."/>
        </authorList>
    </citation>
    <scope>NUCLEOTIDE SEQUENCE [LARGE SCALE GENOMIC DNA]</scope>
</reference>
<comment type="subcellular location">
    <subcellularLocation>
        <location evidence="1 6">Mitochondrion inner membrane</location>
    </subcellularLocation>
</comment>
<gene>
    <name evidence="8" type="ORF">PBRA_003603</name>
    <name evidence="9" type="ORF">PLBR_LOCUS5974</name>
</gene>
<dbReference type="Proteomes" id="UP000290189">
    <property type="component" value="Unassembled WGS sequence"/>
</dbReference>
<protein>
    <recommendedName>
        <fullName evidence="6">Prohibitin</fullName>
    </recommendedName>
</protein>
<dbReference type="InterPro" id="IPR036013">
    <property type="entry name" value="Band_7/SPFH_dom_sf"/>
</dbReference>
<evidence type="ECO:0000313" key="8">
    <source>
        <dbReference type="EMBL" id="CEO94790.1"/>
    </source>
</evidence>
<evidence type="ECO:0000256" key="1">
    <source>
        <dbReference type="ARBA" id="ARBA00004273"/>
    </source>
</evidence>
<dbReference type="AlphaFoldDB" id="A0A0G4II89"/>
<keyword evidence="4 9" id="KW-0496">Mitochondrion</keyword>
<dbReference type="CDD" id="cd03401">
    <property type="entry name" value="SPFH_prohibitin"/>
    <property type="match status" value="1"/>
</dbReference>
<evidence type="ECO:0000256" key="3">
    <source>
        <dbReference type="ARBA" id="ARBA00022792"/>
    </source>
</evidence>
<evidence type="ECO:0000313" key="11">
    <source>
        <dbReference type="Proteomes" id="UP000290189"/>
    </source>
</evidence>
<dbReference type="SUPFAM" id="SSF117892">
    <property type="entry name" value="Band 7/SPFH domain"/>
    <property type="match status" value="1"/>
</dbReference>
<dbReference type="Proteomes" id="UP000039324">
    <property type="component" value="Unassembled WGS sequence"/>
</dbReference>
<dbReference type="PANTHER" id="PTHR23222:SF1">
    <property type="entry name" value="PROHIBITIN-2"/>
    <property type="match status" value="1"/>
</dbReference>
<dbReference type="EMBL" id="CDSF01000002">
    <property type="protein sequence ID" value="CEO94790.1"/>
    <property type="molecule type" value="Genomic_DNA"/>
</dbReference>
<reference evidence="8 10" key="1">
    <citation type="submission" date="2015-02" db="EMBL/GenBank/DDBJ databases">
        <authorList>
            <person name="Chooi Y.-H."/>
        </authorList>
    </citation>
    <scope>NUCLEOTIDE SEQUENCE [LARGE SCALE GENOMIC DNA]</scope>
    <source>
        <strain evidence="8">E3</strain>
    </source>
</reference>
<dbReference type="FunFam" id="3.30.479.30:FF:000001">
    <property type="entry name" value="Prohibitin 2"/>
    <property type="match status" value="1"/>
</dbReference>
<dbReference type="InterPro" id="IPR001107">
    <property type="entry name" value="Band_7"/>
</dbReference>
<comment type="similarity">
    <text evidence="2 6">Belongs to the prohibitin family.</text>
</comment>
<dbReference type="OMA" id="DTHMPPP"/>
<evidence type="ECO:0000313" key="9">
    <source>
        <dbReference type="EMBL" id="SPQ98759.1"/>
    </source>
</evidence>
<sequence length="313" mass="34093">MSAAGAARNFSGPGAGAVGKLAATLFGAGAIAYGGYNSLFTCPGGHRAVMYNRVVGVKDAVYPEGMHFMIPWFETPTIFDVRTKPKKISSPTGTRDMQMVNISLRVLYKPDISQLPTIFRRFGSDYDDRILPSIVNETLKAVIAQYNASQLITKREQISREIRNHLQERAKDFYILLDDVSITHLSFGSEYTAAVESKQVAQQEAERAKFIVERALQDKRSNIIHAEGEAQSAEMIGKALARNPGFVELRRMEAAKKISGALSSSPNKVYLNAEGLLLNLGMPANEAQHHITGAQVMMAKSPSSATGATPTDV</sequence>
<accession>A0A0G4II89</accession>
<proteinExistence type="inferred from homology"/>
<dbReference type="Pfam" id="PF01145">
    <property type="entry name" value="Band_7"/>
    <property type="match status" value="1"/>
</dbReference>
<evidence type="ECO:0000256" key="2">
    <source>
        <dbReference type="ARBA" id="ARBA00009658"/>
    </source>
</evidence>
<dbReference type="OrthoDB" id="275637at2759"/>
<evidence type="ECO:0000313" key="10">
    <source>
        <dbReference type="Proteomes" id="UP000039324"/>
    </source>
</evidence>
<evidence type="ECO:0000256" key="4">
    <source>
        <dbReference type="ARBA" id="ARBA00023128"/>
    </source>
</evidence>
<evidence type="ECO:0000256" key="6">
    <source>
        <dbReference type="RuleBase" id="RU366048"/>
    </source>
</evidence>
<feature type="domain" description="Band 7" evidence="7">
    <location>
        <begin position="37"/>
        <end position="199"/>
    </location>
</feature>
<dbReference type="EMBL" id="OVEO01000010">
    <property type="protein sequence ID" value="SPQ98759.1"/>
    <property type="molecule type" value="Genomic_DNA"/>
</dbReference>
<geneLocation type="mitochondrion" evidence="9"/>